<evidence type="ECO:0000259" key="1">
    <source>
        <dbReference type="Pfam" id="PF13304"/>
    </source>
</evidence>
<dbReference type="SUPFAM" id="SSF52540">
    <property type="entry name" value="P-loop containing nucleoside triphosphate hydrolases"/>
    <property type="match status" value="1"/>
</dbReference>
<dbReference type="Gene3D" id="3.40.50.300">
    <property type="entry name" value="P-loop containing nucleotide triphosphate hydrolases"/>
    <property type="match status" value="1"/>
</dbReference>
<dbReference type="Proteomes" id="UP000320773">
    <property type="component" value="Unassembled WGS sequence"/>
</dbReference>
<evidence type="ECO:0000313" key="3">
    <source>
        <dbReference type="Proteomes" id="UP000320773"/>
    </source>
</evidence>
<dbReference type="AlphaFoldDB" id="A0A543G872"/>
<protein>
    <recommendedName>
        <fullName evidence="1">ATPase AAA-type core domain-containing protein</fullName>
    </recommendedName>
</protein>
<dbReference type="PANTHER" id="PTHR40396:SF1">
    <property type="entry name" value="ATPASE AAA-TYPE CORE DOMAIN-CONTAINING PROTEIN"/>
    <property type="match status" value="1"/>
</dbReference>
<gene>
    <name evidence="2" type="ORF">BC670_3336</name>
</gene>
<feature type="domain" description="ATPase AAA-type core" evidence="1">
    <location>
        <begin position="48"/>
        <end position="336"/>
    </location>
</feature>
<organism evidence="2 3">
    <name type="scientific">Flavobacterium branchiophilum</name>
    <dbReference type="NCBI Taxonomy" id="55197"/>
    <lineage>
        <taxon>Bacteria</taxon>
        <taxon>Pseudomonadati</taxon>
        <taxon>Bacteroidota</taxon>
        <taxon>Flavobacteriia</taxon>
        <taxon>Flavobacteriales</taxon>
        <taxon>Flavobacteriaceae</taxon>
        <taxon>Flavobacterium</taxon>
    </lineage>
</organism>
<sequence>MLLSFKIKNFLSYKDENQLLMTSVKSFKELKKDNLFKEREFEILKTAAIYGSNGGGKSNFIKAMGTMGSIIHNSFAESLKKEEDRKLPIDYYFKLNNETINSPIEFEVVFIKNSFVYRYGFQIKGYDIVKEWLFQKKEVETNLFMRELNEFKINNTSFAEGNEYKKKVNQNILFISYLAQNNTKVASEIFNWFNDLYVVNAIVNTHYEKVTKELLKSDPKFKIWLSYAVNFLNISNVDIDSQNNIITYHNKFDNDNLLIGTIPFELEMNESEGTKKLIYILGAIYDTLQNGRVLFVDELDSKLHPNLTKKLIRFFHEFNKKNAQFIFTLHDSNLLDKDIFRRDQIWFVDKNKLGSSELYSLSDFDATVVRNTSDYRKKYLDLTFGAANSLDVTNQLIDLMYG</sequence>
<dbReference type="InterPro" id="IPR027417">
    <property type="entry name" value="P-loop_NTPase"/>
</dbReference>
<comment type="caution">
    <text evidence="2">The sequence shown here is derived from an EMBL/GenBank/DDBJ whole genome shotgun (WGS) entry which is preliminary data.</text>
</comment>
<name>A0A543G872_9FLAO</name>
<dbReference type="EMBL" id="VFPJ01000001">
    <property type="protein sequence ID" value="TQM42288.1"/>
    <property type="molecule type" value="Genomic_DNA"/>
</dbReference>
<accession>A0A543G872</accession>
<dbReference type="PANTHER" id="PTHR40396">
    <property type="entry name" value="ATPASE-LIKE PROTEIN"/>
    <property type="match status" value="1"/>
</dbReference>
<reference evidence="2 3" key="1">
    <citation type="submission" date="2019-06" db="EMBL/GenBank/DDBJ databases">
        <title>Genomic Encyclopedia of Archaeal and Bacterial Type Strains, Phase II (KMG-II): from individual species to whole genera.</title>
        <authorList>
            <person name="Goeker M."/>
        </authorList>
    </citation>
    <scope>NUCLEOTIDE SEQUENCE [LARGE SCALE GENOMIC DNA]</scope>
    <source>
        <strain evidence="2 3">DSM 24789</strain>
    </source>
</reference>
<evidence type="ECO:0000313" key="2">
    <source>
        <dbReference type="EMBL" id="TQM42288.1"/>
    </source>
</evidence>
<dbReference type="InterPro" id="IPR003959">
    <property type="entry name" value="ATPase_AAA_core"/>
</dbReference>
<dbReference type="Pfam" id="PF13304">
    <property type="entry name" value="AAA_21"/>
    <property type="match status" value="1"/>
</dbReference>
<dbReference type="GO" id="GO:0016887">
    <property type="term" value="F:ATP hydrolysis activity"/>
    <property type="evidence" value="ECO:0007669"/>
    <property type="project" value="InterPro"/>
</dbReference>
<proteinExistence type="predicted"/>
<dbReference type="CDD" id="cd00267">
    <property type="entry name" value="ABC_ATPase"/>
    <property type="match status" value="1"/>
</dbReference>
<dbReference type="GO" id="GO:0005524">
    <property type="term" value="F:ATP binding"/>
    <property type="evidence" value="ECO:0007669"/>
    <property type="project" value="InterPro"/>
</dbReference>